<keyword evidence="2" id="KW-1185">Reference proteome</keyword>
<dbReference type="RefSeq" id="WP_007011331.1">
    <property type="nucleotide sequence ID" value="NZ_AGFM01000007.1"/>
</dbReference>
<protein>
    <submittedName>
        <fullName evidence="1">Acetaldehyde dehydrogenase</fullName>
    </submittedName>
</protein>
<comment type="caution">
    <text evidence="1">The sequence shown here is derived from an EMBL/GenBank/DDBJ whole genome shotgun (WGS) entry which is preliminary data.</text>
</comment>
<dbReference type="PATRIC" id="fig|1088721.3.peg.409"/>
<dbReference type="eggNOG" id="COG1012">
    <property type="taxonomic scope" value="Bacteria"/>
</dbReference>
<evidence type="ECO:0000313" key="1">
    <source>
        <dbReference type="EMBL" id="EHJ62586.1"/>
    </source>
</evidence>
<gene>
    <name evidence="1" type="ORF">NSU_0414</name>
</gene>
<evidence type="ECO:0000313" key="2">
    <source>
        <dbReference type="Proteomes" id="UP000004030"/>
    </source>
</evidence>
<dbReference type="Proteomes" id="UP000004030">
    <property type="component" value="Unassembled WGS sequence"/>
</dbReference>
<dbReference type="AlphaFoldDB" id="G6E7U4"/>
<proteinExistence type="predicted"/>
<reference evidence="1 2" key="1">
    <citation type="journal article" date="2012" name="J. Bacteriol.">
        <title>Genome sequence of benzo(a)pyrene-degrading bacterium Novosphingobium pentaromativorans US6-1.</title>
        <authorList>
            <person name="Luo Y.R."/>
            <person name="Kang S.G."/>
            <person name="Kim S.J."/>
            <person name="Kim M.R."/>
            <person name="Li N."/>
            <person name="Lee J.H."/>
            <person name="Kwon K.K."/>
        </authorList>
    </citation>
    <scope>NUCLEOTIDE SEQUENCE [LARGE SCALE GENOMIC DNA]</scope>
    <source>
        <strain evidence="1 2">US6-1</strain>
    </source>
</reference>
<organism evidence="1 2">
    <name type="scientific">Novosphingobium pentaromativorans US6-1</name>
    <dbReference type="NCBI Taxonomy" id="1088721"/>
    <lineage>
        <taxon>Bacteria</taxon>
        <taxon>Pseudomonadati</taxon>
        <taxon>Pseudomonadota</taxon>
        <taxon>Alphaproteobacteria</taxon>
        <taxon>Sphingomonadales</taxon>
        <taxon>Sphingomonadaceae</taxon>
        <taxon>Novosphingobium</taxon>
    </lineage>
</organism>
<name>G6E7U4_9SPHN</name>
<dbReference type="EMBL" id="AGFM01000007">
    <property type="protein sequence ID" value="EHJ62586.1"/>
    <property type="molecule type" value="Genomic_DNA"/>
</dbReference>
<dbReference type="OrthoDB" id="9815791at2"/>
<sequence>MATAEWISETPVAAGVAQFFIVPQTGACQDHPFMGENMTVTMALSRAKDIIETIG</sequence>
<accession>G6E7U4</accession>